<evidence type="ECO:0000313" key="9">
    <source>
        <dbReference type="EMBL" id="CAI9102710.1"/>
    </source>
</evidence>
<feature type="compositionally biased region" description="Low complexity" evidence="7">
    <location>
        <begin position="43"/>
        <end position="53"/>
    </location>
</feature>
<evidence type="ECO:0000256" key="6">
    <source>
        <dbReference type="ARBA" id="ARBA00048336"/>
    </source>
</evidence>
<evidence type="ECO:0000256" key="4">
    <source>
        <dbReference type="ARBA" id="ARBA00023242"/>
    </source>
</evidence>
<dbReference type="EMBL" id="OX459121">
    <property type="protein sequence ID" value="CAI9102710.1"/>
    <property type="molecule type" value="Genomic_DNA"/>
</dbReference>
<evidence type="ECO:0000256" key="5">
    <source>
        <dbReference type="ARBA" id="ARBA00047761"/>
    </source>
</evidence>
<evidence type="ECO:0000256" key="1">
    <source>
        <dbReference type="ARBA" id="ARBA00004123"/>
    </source>
</evidence>
<evidence type="ECO:0000259" key="8">
    <source>
        <dbReference type="Pfam" id="PF20167"/>
    </source>
</evidence>
<protein>
    <recommendedName>
        <fullName evidence="2">protein-serine/threonine phosphatase</fullName>
        <ecNumber evidence="2">3.1.3.16</ecNumber>
    </recommendedName>
</protein>
<sequence length="602" mass="67521">MLEDSTTSTIGEISSSITGTMHHNKGAIKRPTQPPGFHRQDGQPPNYQNQQRSNQQYIPTEDEWIFVQNAIKNLAVSCKSLENQLAQIVKQNAERPSGSLPSDTVVNPKGNDQEQAKAVTLRSGKQLNQPSEKVTPLSDPAGKNEIFSEKVSDNDDVVEQEQAAGKPGMEETQFPASNKEPQQPTPIPPNPEHRGIFHPNLISENAEMADTQHIRRKIITERGISEDGVAFTYIKHHGWETFSNPLVKPRMQIVQEFYGNFHTAPRDGVFVRGITVNCSTEAIRAIWKLSRVSTDYRDTIAALHPNQPLEQAVLSRLAKEGTSWEMDDQENSLGFLTNVLQTPDLNLWHHFICCNLMPTSYTTKVTYEMALLLYAIVTDTPFDAASVIRDQLTRCITDPKCHMPERESSLRGVSQSSVILTMLFSPVSYVQFCFKAGGTIDGVENEANGVLASILKVLQKIHCNFYDTDDWDTLLNSDVTWVLQEVRKEVLKACKIVSGGVLKPGSKPEKQHYWKLKEQLRAICATKCGPSVTHVISLDSTSDHSSWAIQEKRFLDNPDWIDASRYLWQRQAEEKFSDKAATVAIDNDPKIAPITIYSVEFC</sequence>
<feature type="region of interest" description="Disordered" evidence="7">
    <location>
        <begin position="1"/>
        <end position="53"/>
    </location>
</feature>
<dbReference type="PANTHER" id="PTHR23081:SF36">
    <property type="entry name" value="RNA POLYMERASE II SUBUNIT A C-TERMINAL DOMAIN PHOSPHATASE"/>
    <property type="match status" value="1"/>
</dbReference>
<dbReference type="InterPro" id="IPR046796">
    <property type="entry name" value="Transposase_32_dom"/>
</dbReference>
<dbReference type="Gene3D" id="3.40.50.10190">
    <property type="entry name" value="BRCT domain"/>
    <property type="match status" value="1"/>
</dbReference>
<feature type="compositionally biased region" description="Low complexity" evidence="7">
    <location>
        <begin position="1"/>
        <end position="20"/>
    </location>
</feature>
<evidence type="ECO:0000256" key="3">
    <source>
        <dbReference type="ARBA" id="ARBA00022801"/>
    </source>
</evidence>
<comment type="catalytic activity">
    <reaction evidence="6">
        <text>O-phospho-L-threonyl-[protein] + H2O = L-threonyl-[protein] + phosphate</text>
        <dbReference type="Rhea" id="RHEA:47004"/>
        <dbReference type="Rhea" id="RHEA-COMP:11060"/>
        <dbReference type="Rhea" id="RHEA-COMP:11605"/>
        <dbReference type="ChEBI" id="CHEBI:15377"/>
        <dbReference type="ChEBI" id="CHEBI:30013"/>
        <dbReference type="ChEBI" id="CHEBI:43474"/>
        <dbReference type="ChEBI" id="CHEBI:61977"/>
        <dbReference type="EC" id="3.1.3.16"/>
    </reaction>
</comment>
<organism evidence="9 10">
    <name type="scientific">Oldenlandia corymbosa var. corymbosa</name>
    <dbReference type="NCBI Taxonomy" id="529605"/>
    <lineage>
        <taxon>Eukaryota</taxon>
        <taxon>Viridiplantae</taxon>
        <taxon>Streptophyta</taxon>
        <taxon>Embryophyta</taxon>
        <taxon>Tracheophyta</taxon>
        <taxon>Spermatophyta</taxon>
        <taxon>Magnoliopsida</taxon>
        <taxon>eudicotyledons</taxon>
        <taxon>Gunneridae</taxon>
        <taxon>Pentapetalae</taxon>
        <taxon>asterids</taxon>
        <taxon>lamiids</taxon>
        <taxon>Gentianales</taxon>
        <taxon>Rubiaceae</taxon>
        <taxon>Rubioideae</taxon>
        <taxon>Spermacoceae</taxon>
        <taxon>Hedyotis-Oldenlandia complex</taxon>
        <taxon>Oldenlandia</taxon>
    </lineage>
</organism>
<proteinExistence type="predicted"/>
<dbReference type="EC" id="3.1.3.16" evidence="2"/>
<name>A0AAV1D4Q9_OLDCO</name>
<feature type="compositionally biased region" description="Polar residues" evidence="7">
    <location>
        <begin position="123"/>
        <end position="132"/>
    </location>
</feature>
<reference evidence="9" key="1">
    <citation type="submission" date="2023-03" db="EMBL/GenBank/DDBJ databases">
        <authorList>
            <person name="Julca I."/>
        </authorList>
    </citation>
    <scope>NUCLEOTIDE SEQUENCE</scope>
</reference>
<dbReference type="AlphaFoldDB" id="A0AAV1D4Q9"/>
<dbReference type="GO" id="GO:0005634">
    <property type="term" value="C:nucleus"/>
    <property type="evidence" value="ECO:0007669"/>
    <property type="project" value="UniProtKB-SubCell"/>
</dbReference>
<evidence type="ECO:0000256" key="2">
    <source>
        <dbReference type="ARBA" id="ARBA00013081"/>
    </source>
</evidence>
<comment type="catalytic activity">
    <reaction evidence="5">
        <text>O-phospho-L-seryl-[protein] + H2O = L-seryl-[protein] + phosphate</text>
        <dbReference type="Rhea" id="RHEA:20629"/>
        <dbReference type="Rhea" id="RHEA-COMP:9863"/>
        <dbReference type="Rhea" id="RHEA-COMP:11604"/>
        <dbReference type="ChEBI" id="CHEBI:15377"/>
        <dbReference type="ChEBI" id="CHEBI:29999"/>
        <dbReference type="ChEBI" id="CHEBI:43474"/>
        <dbReference type="ChEBI" id="CHEBI:83421"/>
        <dbReference type="EC" id="3.1.3.16"/>
    </reaction>
</comment>
<accession>A0AAV1D4Q9</accession>
<dbReference type="InterPro" id="IPR039189">
    <property type="entry name" value="Fcp1"/>
</dbReference>
<feature type="region of interest" description="Disordered" evidence="7">
    <location>
        <begin position="92"/>
        <end position="194"/>
    </location>
</feature>
<dbReference type="Proteomes" id="UP001161247">
    <property type="component" value="Chromosome 4"/>
</dbReference>
<comment type="subcellular location">
    <subcellularLocation>
        <location evidence="1">Nucleus</location>
    </subcellularLocation>
</comment>
<evidence type="ECO:0000313" key="10">
    <source>
        <dbReference type="Proteomes" id="UP001161247"/>
    </source>
</evidence>
<dbReference type="PANTHER" id="PTHR23081">
    <property type="entry name" value="RNA POLYMERASE II CTD PHOSPHATASE"/>
    <property type="match status" value="1"/>
</dbReference>
<dbReference type="GO" id="GO:0008420">
    <property type="term" value="F:RNA polymerase II CTD heptapeptide repeat phosphatase activity"/>
    <property type="evidence" value="ECO:0007669"/>
    <property type="project" value="InterPro"/>
</dbReference>
<dbReference type="SUPFAM" id="SSF52113">
    <property type="entry name" value="BRCT domain"/>
    <property type="match status" value="1"/>
</dbReference>
<dbReference type="InterPro" id="IPR036420">
    <property type="entry name" value="BRCT_dom_sf"/>
</dbReference>
<keyword evidence="3" id="KW-0378">Hydrolase</keyword>
<gene>
    <name evidence="9" type="ORF">OLC1_LOCUS12018</name>
</gene>
<dbReference type="Pfam" id="PF20167">
    <property type="entry name" value="Transposase_32"/>
    <property type="match status" value="1"/>
</dbReference>
<evidence type="ECO:0000256" key="7">
    <source>
        <dbReference type="SAM" id="MobiDB-lite"/>
    </source>
</evidence>
<feature type="domain" description="Putative plant transposon protein" evidence="8">
    <location>
        <begin position="235"/>
        <end position="402"/>
    </location>
</feature>
<keyword evidence="10" id="KW-1185">Reference proteome</keyword>
<keyword evidence="4" id="KW-0539">Nucleus</keyword>